<dbReference type="Pfam" id="PF01370">
    <property type="entry name" value="Epimerase"/>
    <property type="match status" value="1"/>
</dbReference>
<keyword evidence="7" id="KW-1185">Reference proteome</keyword>
<keyword evidence="3" id="KW-0520">NAD</keyword>
<evidence type="ECO:0000256" key="1">
    <source>
        <dbReference type="ARBA" id="ARBA00001911"/>
    </source>
</evidence>
<keyword evidence="4 6" id="KW-0456">Lyase</keyword>
<evidence type="ECO:0000313" key="6">
    <source>
        <dbReference type="EMBL" id="ABV09417.1"/>
    </source>
</evidence>
<gene>
    <name evidence="6" type="ordered locus">SGO_2016</name>
</gene>
<proteinExistence type="predicted"/>
<evidence type="ECO:0000256" key="3">
    <source>
        <dbReference type="ARBA" id="ARBA00023027"/>
    </source>
</evidence>
<name>A8AZQ4_STRGC</name>
<dbReference type="GO" id="GO:0005737">
    <property type="term" value="C:cytoplasm"/>
    <property type="evidence" value="ECO:0007669"/>
    <property type="project" value="TreeGrafter"/>
</dbReference>
<evidence type="ECO:0000313" key="7">
    <source>
        <dbReference type="Proteomes" id="UP000001131"/>
    </source>
</evidence>
<dbReference type="SUPFAM" id="SSF51735">
    <property type="entry name" value="NAD(P)-binding Rossmann-fold domains"/>
    <property type="match status" value="1"/>
</dbReference>
<dbReference type="AlphaFoldDB" id="A8AZQ4"/>
<dbReference type="Gene3D" id="3.40.50.720">
    <property type="entry name" value="NAD(P)-binding Rossmann-like Domain"/>
    <property type="match status" value="1"/>
</dbReference>
<organism evidence="6 7">
    <name type="scientific">Streptococcus gordonii (strain Challis / ATCC 35105 / BCRC 15272 / CH1 / DL1 / V288)</name>
    <dbReference type="NCBI Taxonomy" id="467705"/>
    <lineage>
        <taxon>Bacteria</taxon>
        <taxon>Bacillati</taxon>
        <taxon>Bacillota</taxon>
        <taxon>Bacilli</taxon>
        <taxon>Lactobacillales</taxon>
        <taxon>Streptococcaceae</taxon>
        <taxon>Streptococcus</taxon>
    </lineage>
</organism>
<protein>
    <submittedName>
        <fullName evidence="6">Nucleotide sugar dehydratase, putative</fullName>
        <ecNumber evidence="6">4.2.1.46</ecNumber>
    </submittedName>
</protein>
<evidence type="ECO:0000259" key="5">
    <source>
        <dbReference type="Pfam" id="PF01370"/>
    </source>
</evidence>
<dbReference type="eggNOG" id="COG0451">
    <property type="taxonomic scope" value="Bacteria"/>
</dbReference>
<dbReference type="Proteomes" id="UP000001131">
    <property type="component" value="Chromosome"/>
</dbReference>
<dbReference type="STRING" id="467705.SGO_2016"/>
<dbReference type="GO" id="GO:0008460">
    <property type="term" value="F:dTDP-glucose 4,6-dehydratase activity"/>
    <property type="evidence" value="ECO:0007669"/>
    <property type="project" value="UniProtKB-EC"/>
</dbReference>
<dbReference type="PANTHER" id="PTHR43078:SF6">
    <property type="entry name" value="UDP-GLUCURONIC ACID DECARBOXYLASE 1"/>
    <property type="match status" value="1"/>
</dbReference>
<reference evidence="6 7" key="1">
    <citation type="journal article" date="2007" name="J. Bacteriol.">
        <title>Genome-wide transcriptional changes in Streptococcus gordonii in response to competence signaling peptide.</title>
        <authorList>
            <person name="Vickerman M.M."/>
            <person name="Iobst S."/>
            <person name="Jesionowski A.M."/>
            <person name="Gill S.R."/>
        </authorList>
    </citation>
    <scope>NUCLEOTIDE SEQUENCE [LARGE SCALE GENOMIC DNA]</scope>
    <source>
        <strain evidence="7">Challis / ATCC 35105 / BCRC 15272 / CH1 / DL1 / V288</strain>
    </source>
</reference>
<dbReference type="InterPro" id="IPR001509">
    <property type="entry name" value="Epimerase_deHydtase"/>
</dbReference>
<dbReference type="PANTHER" id="PTHR43078">
    <property type="entry name" value="UDP-GLUCURONIC ACID DECARBOXYLASE-RELATED"/>
    <property type="match status" value="1"/>
</dbReference>
<dbReference type="HOGENOM" id="CLU_007383_4_0_9"/>
<sequence>MKMLKFLVDMGNNTILQKDMVDLATVSPILRELRNVTVLVTGATGLIGRHCISALMALNDLYDANVRVVALARNQKKTEELFPDLLHSENLKLVYADLLSDWKIEEDLDYIIHGASATDSSFFVEYPVETIDLAVNGTKKLLELAKNKKVHSMVYLSSLEVYGTTNPEVSSISEKDYGYLDPTSVRSSYSESKRMAESLCVGYCHQYQVPVRMARLSQTFGPGVSYEDNRVFAQFARAVLEKRDIILRTKGETVRNYCYTKDAIEAIFYILLKGQAGQAYNVANKETAISIREMAEIVIELSGSNDTKLAFDLAEDVEKLGYNPTVKIRLNTDKLESLGWQAHTDLETMFLRLIESMAADRKK</sequence>
<dbReference type="EC" id="4.2.1.46" evidence="6"/>
<keyword evidence="2" id="KW-0210">Decarboxylase</keyword>
<evidence type="ECO:0000256" key="4">
    <source>
        <dbReference type="ARBA" id="ARBA00023239"/>
    </source>
</evidence>
<dbReference type="InterPro" id="IPR036291">
    <property type="entry name" value="NAD(P)-bd_dom_sf"/>
</dbReference>
<comment type="cofactor">
    <cofactor evidence="1">
        <name>NAD(+)</name>
        <dbReference type="ChEBI" id="CHEBI:57540"/>
    </cofactor>
</comment>
<dbReference type="GO" id="GO:0048040">
    <property type="term" value="F:UDP-glucuronate decarboxylase activity"/>
    <property type="evidence" value="ECO:0007669"/>
    <property type="project" value="TreeGrafter"/>
</dbReference>
<evidence type="ECO:0000256" key="2">
    <source>
        <dbReference type="ARBA" id="ARBA00022793"/>
    </source>
</evidence>
<accession>A8AZQ4</accession>
<dbReference type="KEGG" id="sgo:SGO_2016"/>
<feature type="domain" description="NAD-dependent epimerase/dehydratase" evidence="5">
    <location>
        <begin position="38"/>
        <end position="283"/>
    </location>
</feature>
<dbReference type="GO" id="GO:0042732">
    <property type="term" value="P:D-xylose metabolic process"/>
    <property type="evidence" value="ECO:0007669"/>
    <property type="project" value="InterPro"/>
</dbReference>
<dbReference type="EMBL" id="CP000725">
    <property type="protein sequence ID" value="ABV09417.1"/>
    <property type="molecule type" value="Genomic_DNA"/>
</dbReference>
<dbReference type="GO" id="GO:0070403">
    <property type="term" value="F:NAD+ binding"/>
    <property type="evidence" value="ECO:0007669"/>
    <property type="project" value="InterPro"/>
</dbReference>
<dbReference type="InterPro" id="IPR044516">
    <property type="entry name" value="UXS-like"/>
</dbReference>